<dbReference type="Pfam" id="PF08281">
    <property type="entry name" value="Sigma70_r4_2"/>
    <property type="match status" value="1"/>
</dbReference>
<evidence type="ECO:0000313" key="9">
    <source>
        <dbReference type="EMBL" id="GAA4679849.1"/>
    </source>
</evidence>
<feature type="region of interest" description="Disordered" evidence="6">
    <location>
        <begin position="84"/>
        <end position="107"/>
    </location>
</feature>
<feature type="domain" description="RNA polymerase sigma-70 region 2" evidence="7">
    <location>
        <begin position="21"/>
        <end position="91"/>
    </location>
</feature>
<protein>
    <recommendedName>
        <fullName evidence="11">Sigma-70 family RNA polymerase sigma factor</fullName>
    </recommendedName>
</protein>
<dbReference type="InterPro" id="IPR013324">
    <property type="entry name" value="RNA_pol_sigma_r3/r4-like"/>
</dbReference>
<keyword evidence="4" id="KW-0238">DNA-binding</keyword>
<evidence type="ECO:0000256" key="5">
    <source>
        <dbReference type="ARBA" id="ARBA00023163"/>
    </source>
</evidence>
<dbReference type="Pfam" id="PF04542">
    <property type="entry name" value="Sigma70_r2"/>
    <property type="match status" value="1"/>
</dbReference>
<dbReference type="Gene3D" id="1.10.1740.10">
    <property type="match status" value="1"/>
</dbReference>
<evidence type="ECO:0008006" key="11">
    <source>
        <dbReference type="Google" id="ProtNLM"/>
    </source>
</evidence>
<reference evidence="10" key="1">
    <citation type="journal article" date="2019" name="Int. J. Syst. Evol. Microbiol.">
        <title>The Global Catalogue of Microorganisms (GCM) 10K type strain sequencing project: providing services to taxonomists for standard genome sequencing and annotation.</title>
        <authorList>
            <consortium name="The Broad Institute Genomics Platform"/>
            <consortium name="The Broad Institute Genome Sequencing Center for Infectious Disease"/>
            <person name="Wu L."/>
            <person name="Ma J."/>
        </authorList>
    </citation>
    <scope>NUCLEOTIDE SEQUENCE [LARGE SCALE GENOMIC DNA]</scope>
    <source>
        <strain evidence="10">JCM 18127</strain>
    </source>
</reference>
<evidence type="ECO:0000256" key="4">
    <source>
        <dbReference type="ARBA" id="ARBA00023125"/>
    </source>
</evidence>
<accession>A0ABP8W5B1</accession>
<keyword evidence="5" id="KW-0804">Transcription</keyword>
<feature type="domain" description="RNA polymerase sigma factor 70 region 4 type 2" evidence="8">
    <location>
        <begin position="120"/>
        <end position="169"/>
    </location>
</feature>
<keyword evidence="10" id="KW-1185">Reference proteome</keyword>
<dbReference type="SUPFAM" id="SSF88659">
    <property type="entry name" value="Sigma3 and sigma4 domains of RNA polymerase sigma factors"/>
    <property type="match status" value="1"/>
</dbReference>
<dbReference type="Gene3D" id="1.10.10.10">
    <property type="entry name" value="Winged helix-like DNA-binding domain superfamily/Winged helix DNA-binding domain"/>
    <property type="match status" value="1"/>
</dbReference>
<comment type="caution">
    <text evidence="9">The sequence shown here is derived from an EMBL/GenBank/DDBJ whole genome shotgun (WGS) entry which is preliminary data.</text>
</comment>
<dbReference type="InterPro" id="IPR036388">
    <property type="entry name" value="WH-like_DNA-bd_sf"/>
</dbReference>
<gene>
    <name evidence="9" type="ORF">GCM10023226_16300</name>
</gene>
<evidence type="ECO:0000256" key="6">
    <source>
        <dbReference type="SAM" id="MobiDB-lite"/>
    </source>
</evidence>
<sequence length="199" mass="20981">MADDELVAAAKAGDPEAWRTLYTRHAGRLEAWLRTRPTGEVTAAPEDVAHDAWLVAATRIADFEGSADDFAGWLFGIARKKSAGSRRRADRRRTQPGEVGAHLPPAPGPAAGVEAGDVARQLLASLPPRERAVVGLVDGLGMEPRAAAEVLDISPVALRVARHRGLRRLRRRHPAASPAPPATPAGGTDEVVAPATTPS</sequence>
<evidence type="ECO:0000256" key="3">
    <source>
        <dbReference type="ARBA" id="ARBA00023082"/>
    </source>
</evidence>
<dbReference type="Proteomes" id="UP001500621">
    <property type="component" value="Unassembled WGS sequence"/>
</dbReference>
<dbReference type="InterPro" id="IPR007627">
    <property type="entry name" value="RNA_pol_sigma70_r2"/>
</dbReference>
<dbReference type="EMBL" id="BAABIM010000002">
    <property type="protein sequence ID" value="GAA4679849.1"/>
    <property type="molecule type" value="Genomic_DNA"/>
</dbReference>
<evidence type="ECO:0000256" key="1">
    <source>
        <dbReference type="ARBA" id="ARBA00010641"/>
    </source>
</evidence>
<keyword evidence="3" id="KW-0731">Sigma factor</keyword>
<evidence type="ECO:0000259" key="7">
    <source>
        <dbReference type="Pfam" id="PF04542"/>
    </source>
</evidence>
<dbReference type="InterPro" id="IPR013249">
    <property type="entry name" value="RNA_pol_sigma70_r4_t2"/>
</dbReference>
<dbReference type="RefSeq" id="WP_345264579.1">
    <property type="nucleotide sequence ID" value="NZ_BAABIM010000002.1"/>
</dbReference>
<dbReference type="InterPro" id="IPR013325">
    <property type="entry name" value="RNA_pol_sigma_r2"/>
</dbReference>
<evidence type="ECO:0000259" key="8">
    <source>
        <dbReference type="Pfam" id="PF08281"/>
    </source>
</evidence>
<name>A0ABP8W5B1_9ACTN</name>
<keyword evidence="2" id="KW-0805">Transcription regulation</keyword>
<feature type="region of interest" description="Disordered" evidence="6">
    <location>
        <begin position="168"/>
        <end position="199"/>
    </location>
</feature>
<organism evidence="9 10">
    <name type="scientific">Nocardioides nanhaiensis</name>
    <dbReference type="NCBI Taxonomy" id="1476871"/>
    <lineage>
        <taxon>Bacteria</taxon>
        <taxon>Bacillati</taxon>
        <taxon>Actinomycetota</taxon>
        <taxon>Actinomycetes</taxon>
        <taxon>Propionibacteriales</taxon>
        <taxon>Nocardioidaceae</taxon>
        <taxon>Nocardioides</taxon>
    </lineage>
</organism>
<dbReference type="PANTHER" id="PTHR43133">
    <property type="entry name" value="RNA POLYMERASE ECF-TYPE SIGMA FACTO"/>
    <property type="match status" value="1"/>
</dbReference>
<proteinExistence type="inferred from homology"/>
<comment type="similarity">
    <text evidence="1">Belongs to the sigma-70 factor family. ECF subfamily.</text>
</comment>
<evidence type="ECO:0000256" key="2">
    <source>
        <dbReference type="ARBA" id="ARBA00023015"/>
    </source>
</evidence>
<dbReference type="PANTHER" id="PTHR43133:SF8">
    <property type="entry name" value="RNA POLYMERASE SIGMA FACTOR HI_1459-RELATED"/>
    <property type="match status" value="1"/>
</dbReference>
<dbReference type="InterPro" id="IPR039425">
    <property type="entry name" value="RNA_pol_sigma-70-like"/>
</dbReference>
<evidence type="ECO:0000313" key="10">
    <source>
        <dbReference type="Proteomes" id="UP001500621"/>
    </source>
</evidence>
<dbReference type="SUPFAM" id="SSF88946">
    <property type="entry name" value="Sigma2 domain of RNA polymerase sigma factors"/>
    <property type="match status" value="1"/>
</dbReference>